<feature type="compositionally biased region" description="Polar residues" evidence="1">
    <location>
        <begin position="1"/>
        <end position="11"/>
    </location>
</feature>
<evidence type="ECO:0000313" key="2">
    <source>
        <dbReference type="EMBL" id="MBB5713249.1"/>
    </source>
</evidence>
<keyword evidence="3" id="KW-1185">Reference proteome</keyword>
<gene>
    <name evidence="2" type="ORF">FHS94_000068</name>
</gene>
<evidence type="ECO:0000256" key="1">
    <source>
        <dbReference type="SAM" id="MobiDB-lite"/>
    </source>
</evidence>
<feature type="compositionally biased region" description="Basic and acidic residues" evidence="1">
    <location>
        <begin position="16"/>
        <end position="28"/>
    </location>
</feature>
<comment type="caution">
    <text evidence="2">The sequence shown here is derived from an EMBL/GenBank/DDBJ whole genome shotgun (WGS) entry which is preliminary data.</text>
</comment>
<dbReference type="RefSeq" id="WP_184053154.1">
    <property type="nucleotide sequence ID" value="NZ_JACIJK010000001.1"/>
</dbReference>
<name>A0A7W9BA80_9SPHN</name>
<reference evidence="2 3" key="1">
    <citation type="submission" date="2020-08" db="EMBL/GenBank/DDBJ databases">
        <title>Genomic Encyclopedia of Type Strains, Phase IV (KMG-IV): sequencing the most valuable type-strain genomes for metagenomic binning, comparative biology and taxonomic classification.</title>
        <authorList>
            <person name="Goeker M."/>
        </authorList>
    </citation>
    <scope>NUCLEOTIDE SEQUENCE [LARGE SCALE GENOMIC DNA]</scope>
    <source>
        <strain evidence="2 3">DSM 100044</strain>
    </source>
</reference>
<dbReference type="AlphaFoldDB" id="A0A7W9BA80"/>
<protein>
    <submittedName>
        <fullName evidence="2">Uncharacterized protein</fullName>
    </submittedName>
</protein>
<accession>A0A7W9BA80</accession>
<organism evidence="2 3">
    <name type="scientific">Sphingomonas aerophila</name>
    <dbReference type="NCBI Taxonomy" id="1344948"/>
    <lineage>
        <taxon>Bacteria</taxon>
        <taxon>Pseudomonadati</taxon>
        <taxon>Pseudomonadota</taxon>
        <taxon>Alphaproteobacteria</taxon>
        <taxon>Sphingomonadales</taxon>
        <taxon>Sphingomonadaceae</taxon>
        <taxon>Sphingomonas</taxon>
    </lineage>
</organism>
<sequence>MADTQPTQASGGNYAEKSDPNPQDRTEGGESNGGAYPNPHTGKKGGGEGGFMGHGGQTEIAYSGTGQGGHDDDPDVGNENAVTK</sequence>
<feature type="compositionally biased region" description="Gly residues" evidence="1">
    <location>
        <begin position="47"/>
        <end position="56"/>
    </location>
</feature>
<feature type="region of interest" description="Disordered" evidence="1">
    <location>
        <begin position="1"/>
        <end position="84"/>
    </location>
</feature>
<dbReference type="Proteomes" id="UP000546200">
    <property type="component" value="Unassembled WGS sequence"/>
</dbReference>
<evidence type="ECO:0000313" key="3">
    <source>
        <dbReference type="Proteomes" id="UP000546200"/>
    </source>
</evidence>
<proteinExistence type="predicted"/>
<dbReference type="EMBL" id="JACIJK010000001">
    <property type="protein sequence ID" value="MBB5713249.1"/>
    <property type="molecule type" value="Genomic_DNA"/>
</dbReference>